<keyword evidence="1" id="KW-0812">Transmembrane</keyword>
<keyword evidence="1" id="KW-1133">Transmembrane helix</keyword>
<dbReference type="AlphaFoldDB" id="A0A0C2YJM4"/>
<proteinExistence type="predicted"/>
<dbReference type="HOGENOM" id="CLU_2542811_0_0_1"/>
<dbReference type="Proteomes" id="UP000053424">
    <property type="component" value="Unassembled WGS sequence"/>
</dbReference>
<name>A0A0C2YJM4_HEBCY</name>
<evidence type="ECO:0000313" key="3">
    <source>
        <dbReference type="Proteomes" id="UP000053424"/>
    </source>
</evidence>
<feature type="transmembrane region" description="Helical" evidence="1">
    <location>
        <begin position="20"/>
        <end position="48"/>
    </location>
</feature>
<evidence type="ECO:0000256" key="1">
    <source>
        <dbReference type="SAM" id="Phobius"/>
    </source>
</evidence>
<protein>
    <submittedName>
        <fullName evidence="2">Uncharacterized protein</fullName>
    </submittedName>
</protein>
<sequence length="83" mass="9212">MFPTQARKTCDSTIFSDGFYVVWCLFLFFAVGLAIINAIFAAVTAFLIRRDVVHHPVNDFAPGMDPMEMNIVLAGPVRLTDTS</sequence>
<keyword evidence="1" id="KW-0472">Membrane</keyword>
<gene>
    <name evidence="2" type="ORF">M413DRAFT_27615</name>
</gene>
<evidence type="ECO:0000313" key="2">
    <source>
        <dbReference type="EMBL" id="KIM41222.1"/>
    </source>
</evidence>
<dbReference type="EMBL" id="KN831780">
    <property type="protein sequence ID" value="KIM41222.1"/>
    <property type="molecule type" value="Genomic_DNA"/>
</dbReference>
<organism evidence="2 3">
    <name type="scientific">Hebeloma cylindrosporum</name>
    <dbReference type="NCBI Taxonomy" id="76867"/>
    <lineage>
        <taxon>Eukaryota</taxon>
        <taxon>Fungi</taxon>
        <taxon>Dikarya</taxon>
        <taxon>Basidiomycota</taxon>
        <taxon>Agaricomycotina</taxon>
        <taxon>Agaricomycetes</taxon>
        <taxon>Agaricomycetidae</taxon>
        <taxon>Agaricales</taxon>
        <taxon>Agaricineae</taxon>
        <taxon>Hymenogastraceae</taxon>
        <taxon>Hebeloma</taxon>
    </lineage>
</organism>
<reference evidence="2 3" key="1">
    <citation type="submission" date="2014-04" db="EMBL/GenBank/DDBJ databases">
        <authorList>
            <consortium name="DOE Joint Genome Institute"/>
            <person name="Kuo A."/>
            <person name="Gay G."/>
            <person name="Dore J."/>
            <person name="Kohler A."/>
            <person name="Nagy L.G."/>
            <person name="Floudas D."/>
            <person name="Copeland A."/>
            <person name="Barry K.W."/>
            <person name="Cichocki N."/>
            <person name="Veneault-Fourrey C."/>
            <person name="LaButti K."/>
            <person name="Lindquist E.A."/>
            <person name="Lipzen A."/>
            <person name="Lundell T."/>
            <person name="Morin E."/>
            <person name="Murat C."/>
            <person name="Sun H."/>
            <person name="Tunlid A."/>
            <person name="Henrissat B."/>
            <person name="Grigoriev I.V."/>
            <person name="Hibbett D.S."/>
            <person name="Martin F."/>
            <person name="Nordberg H.P."/>
            <person name="Cantor M.N."/>
            <person name="Hua S.X."/>
        </authorList>
    </citation>
    <scope>NUCLEOTIDE SEQUENCE [LARGE SCALE GENOMIC DNA]</scope>
    <source>
        <strain evidence="3">h7</strain>
    </source>
</reference>
<keyword evidence="3" id="KW-1185">Reference proteome</keyword>
<accession>A0A0C2YJM4</accession>
<reference evidence="3" key="2">
    <citation type="submission" date="2015-01" db="EMBL/GenBank/DDBJ databases">
        <title>Evolutionary Origins and Diversification of the Mycorrhizal Mutualists.</title>
        <authorList>
            <consortium name="DOE Joint Genome Institute"/>
            <consortium name="Mycorrhizal Genomics Consortium"/>
            <person name="Kohler A."/>
            <person name="Kuo A."/>
            <person name="Nagy L.G."/>
            <person name="Floudas D."/>
            <person name="Copeland A."/>
            <person name="Barry K.W."/>
            <person name="Cichocki N."/>
            <person name="Veneault-Fourrey C."/>
            <person name="LaButti K."/>
            <person name="Lindquist E.A."/>
            <person name="Lipzen A."/>
            <person name="Lundell T."/>
            <person name="Morin E."/>
            <person name="Murat C."/>
            <person name="Riley R."/>
            <person name="Ohm R."/>
            <person name="Sun H."/>
            <person name="Tunlid A."/>
            <person name="Henrissat B."/>
            <person name="Grigoriev I.V."/>
            <person name="Hibbett D.S."/>
            <person name="Martin F."/>
        </authorList>
    </citation>
    <scope>NUCLEOTIDE SEQUENCE [LARGE SCALE GENOMIC DNA]</scope>
    <source>
        <strain evidence="3">h7</strain>
    </source>
</reference>